<dbReference type="Gene3D" id="1.10.3720.10">
    <property type="entry name" value="MetI-like"/>
    <property type="match status" value="1"/>
</dbReference>
<dbReference type="PANTHER" id="PTHR30425:SF1">
    <property type="entry name" value="PHOSPHATE TRANSPORT SYSTEM PERMEASE PROTEIN PSTC"/>
    <property type="match status" value="1"/>
</dbReference>
<dbReference type="AlphaFoldDB" id="A0A6I6DHZ6"/>
<evidence type="ECO:0000256" key="5">
    <source>
        <dbReference type="ARBA" id="ARBA00022592"/>
    </source>
</evidence>
<proteinExistence type="inferred from homology"/>
<evidence type="ECO:0000259" key="11">
    <source>
        <dbReference type="PROSITE" id="PS50928"/>
    </source>
</evidence>
<feature type="domain" description="ABC transmembrane type-1" evidence="11">
    <location>
        <begin position="71"/>
        <end position="282"/>
    </location>
</feature>
<dbReference type="GO" id="GO:0005886">
    <property type="term" value="C:plasma membrane"/>
    <property type="evidence" value="ECO:0007669"/>
    <property type="project" value="UniProtKB-SubCell"/>
</dbReference>
<dbReference type="Proteomes" id="UP000426444">
    <property type="component" value="Chromosome"/>
</dbReference>
<sequence length="296" mass="31722">MLLNKRFFDKSFKITSTIIALLSSLILVGVLVYIFRESLPIWQIVGPISFITGTVWSPVSDPPSFGIASMVVGTLWVAFGALLIAVPLGFSCAIFLAEFAPNWIANILRPVLNILTGIPSVVYGFLGAAILVRFFENAFDLASGESLFCASLVLAIMVIPYIVGISEAAIRSVPDEYRLAGRALGVSKPYTTIKILLPMAKKGMLGSVVLAFGRAAGETMAVLMLAGNVLKFPSSWFSMGEPLPALIALELGSSAPGTMHYQALFAAGLVLITFVTLVNILINRMIKNNMSQVNNS</sequence>
<comment type="similarity">
    <text evidence="2 10">Belongs to the binding-protein-dependent transport system permease family. CysTW subfamily.</text>
</comment>
<feature type="transmembrane region" description="Helical" evidence="9">
    <location>
        <begin position="41"/>
        <end position="59"/>
    </location>
</feature>
<evidence type="ECO:0000256" key="8">
    <source>
        <dbReference type="ARBA" id="ARBA00023136"/>
    </source>
</evidence>
<dbReference type="OrthoDB" id="9785113at2"/>
<feature type="transmembrane region" description="Helical" evidence="9">
    <location>
        <begin position="147"/>
        <end position="170"/>
    </location>
</feature>
<dbReference type="InterPro" id="IPR000515">
    <property type="entry name" value="MetI-like"/>
</dbReference>
<evidence type="ECO:0000256" key="1">
    <source>
        <dbReference type="ARBA" id="ARBA00004651"/>
    </source>
</evidence>
<dbReference type="EMBL" id="CP046457">
    <property type="protein sequence ID" value="QGU00389.1"/>
    <property type="molecule type" value="Genomic_DNA"/>
</dbReference>
<evidence type="ECO:0000256" key="9">
    <source>
        <dbReference type="RuleBase" id="RU363032"/>
    </source>
</evidence>
<dbReference type="PROSITE" id="PS50928">
    <property type="entry name" value="ABC_TM1"/>
    <property type="match status" value="1"/>
</dbReference>
<comment type="subcellular location">
    <subcellularLocation>
        <location evidence="1 9">Cell membrane</location>
        <topology evidence="1 9">Multi-pass membrane protein</topology>
    </subcellularLocation>
</comment>
<name>A0A6I6DHZ6_9FIRM</name>
<dbReference type="KEGG" id="salq:SYNTR_1795"/>
<evidence type="ECO:0000256" key="2">
    <source>
        <dbReference type="ARBA" id="ARBA00007069"/>
    </source>
</evidence>
<evidence type="ECO:0000256" key="6">
    <source>
        <dbReference type="ARBA" id="ARBA00022692"/>
    </source>
</evidence>
<keyword evidence="7 9" id="KW-1133">Transmembrane helix</keyword>
<feature type="transmembrane region" description="Helical" evidence="9">
    <location>
        <begin position="12"/>
        <end position="35"/>
    </location>
</feature>
<keyword evidence="6 9" id="KW-0812">Transmembrane</keyword>
<evidence type="ECO:0000313" key="13">
    <source>
        <dbReference type="Proteomes" id="UP000426444"/>
    </source>
</evidence>
<comment type="function">
    <text evidence="10">Part of the binding-protein-dependent transport system for phosphate; probably responsible for the translocation of the substrate across the membrane.</text>
</comment>
<keyword evidence="13" id="KW-1185">Reference proteome</keyword>
<dbReference type="NCBIfam" id="TIGR02138">
    <property type="entry name" value="phosphate_pstC"/>
    <property type="match status" value="1"/>
</dbReference>
<dbReference type="GO" id="GO:0006817">
    <property type="term" value="P:phosphate ion transport"/>
    <property type="evidence" value="ECO:0007669"/>
    <property type="project" value="UniProtKB-KW"/>
</dbReference>
<dbReference type="GO" id="GO:0005315">
    <property type="term" value="F:phosphate transmembrane transporter activity"/>
    <property type="evidence" value="ECO:0007669"/>
    <property type="project" value="InterPro"/>
</dbReference>
<keyword evidence="5 10" id="KW-0592">Phosphate transport</keyword>
<feature type="transmembrane region" description="Helical" evidence="9">
    <location>
        <begin position="71"/>
        <end position="97"/>
    </location>
</feature>
<dbReference type="InterPro" id="IPR011864">
    <property type="entry name" value="Phosphate_PstC"/>
</dbReference>
<keyword evidence="4 10" id="KW-1003">Cell membrane</keyword>
<reference evidence="13" key="1">
    <citation type="journal article" date="2019" name="Microbiology">
        <title>Complete Genome Sequence of an Uncultured Bacterium of the Candidate Phylum Bipolaricaulota.</title>
        <authorList>
            <person name="Kadnikov V.V."/>
            <person name="Mardanov A.V."/>
            <person name="Beletsky A.V."/>
            <person name="Frank Y.A."/>
            <person name="Karnachuk O.V."/>
            <person name="Ravin N.V."/>
        </authorList>
    </citation>
    <scope>NUCLEOTIDE SEQUENCE [LARGE SCALE GENOMIC DNA]</scope>
</reference>
<dbReference type="CDD" id="cd06261">
    <property type="entry name" value="TM_PBP2"/>
    <property type="match status" value="1"/>
</dbReference>
<keyword evidence="3 9" id="KW-0813">Transport</keyword>
<keyword evidence="8 9" id="KW-0472">Membrane</keyword>
<feature type="transmembrane region" description="Helical" evidence="9">
    <location>
        <begin position="259"/>
        <end position="282"/>
    </location>
</feature>
<evidence type="ECO:0000256" key="3">
    <source>
        <dbReference type="ARBA" id="ARBA00022448"/>
    </source>
</evidence>
<evidence type="ECO:0000256" key="4">
    <source>
        <dbReference type="ARBA" id="ARBA00022475"/>
    </source>
</evidence>
<dbReference type="RefSeq" id="WP_156204179.1">
    <property type="nucleotide sequence ID" value="NZ_CP046457.1"/>
</dbReference>
<dbReference type="SUPFAM" id="SSF161098">
    <property type="entry name" value="MetI-like"/>
    <property type="match status" value="1"/>
</dbReference>
<dbReference type="PANTHER" id="PTHR30425">
    <property type="entry name" value="PHOSPHATE TRANSPORT SYSTEM PERMEASE PROTEIN PST"/>
    <property type="match status" value="1"/>
</dbReference>
<gene>
    <name evidence="12" type="ORF">SYNTR_1795</name>
</gene>
<evidence type="ECO:0000256" key="10">
    <source>
        <dbReference type="RuleBase" id="RU363054"/>
    </source>
</evidence>
<dbReference type="InterPro" id="IPR035906">
    <property type="entry name" value="MetI-like_sf"/>
</dbReference>
<dbReference type="InterPro" id="IPR051124">
    <property type="entry name" value="Phosphate_Transport_Permease"/>
</dbReference>
<protein>
    <recommendedName>
        <fullName evidence="10">Phosphate transport system permease protein</fullName>
    </recommendedName>
</protein>
<organism evidence="12 13">
    <name type="scientific">Candidatus Syntrophocurvum alkaliphilum</name>
    <dbReference type="NCBI Taxonomy" id="2293317"/>
    <lineage>
        <taxon>Bacteria</taxon>
        <taxon>Bacillati</taxon>
        <taxon>Bacillota</taxon>
        <taxon>Clostridia</taxon>
        <taxon>Eubacteriales</taxon>
        <taxon>Syntrophomonadaceae</taxon>
        <taxon>Candidatus Syntrophocurvum</taxon>
    </lineage>
</organism>
<evidence type="ECO:0000313" key="12">
    <source>
        <dbReference type="EMBL" id="QGU00389.1"/>
    </source>
</evidence>
<feature type="transmembrane region" description="Helical" evidence="9">
    <location>
        <begin position="117"/>
        <end position="135"/>
    </location>
</feature>
<dbReference type="Pfam" id="PF00528">
    <property type="entry name" value="BPD_transp_1"/>
    <property type="match status" value="1"/>
</dbReference>
<evidence type="ECO:0000256" key="7">
    <source>
        <dbReference type="ARBA" id="ARBA00022989"/>
    </source>
</evidence>
<accession>A0A6I6DHZ6</accession>